<dbReference type="InterPro" id="IPR001680">
    <property type="entry name" value="WD40_rpt"/>
</dbReference>
<organism evidence="6 7">
    <name type="scientific">Rhodosorus marinus</name>
    <dbReference type="NCBI Taxonomy" id="101924"/>
    <lineage>
        <taxon>Eukaryota</taxon>
        <taxon>Rhodophyta</taxon>
        <taxon>Stylonematophyceae</taxon>
        <taxon>Stylonematales</taxon>
        <taxon>Stylonemataceae</taxon>
        <taxon>Rhodosorus</taxon>
    </lineage>
</organism>
<evidence type="ECO:0008006" key="8">
    <source>
        <dbReference type="Google" id="ProtNLM"/>
    </source>
</evidence>
<feature type="compositionally biased region" description="Basic and acidic residues" evidence="5">
    <location>
        <begin position="520"/>
        <end position="532"/>
    </location>
</feature>
<proteinExistence type="predicted"/>
<dbReference type="GO" id="GO:0043015">
    <property type="term" value="F:gamma-tubulin binding"/>
    <property type="evidence" value="ECO:0007669"/>
    <property type="project" value="TreeGrafter"/>
</dbReference>
<feature type="compositionally biased region" description="Basic and acidic residues" evidence="5">
    <location>
        <begin position="732"/>
        <end position="750"/>
    </location>
</feature>
<evidence type="ECO:0000256" key="3">
    <source>
        <dbReference type="PROSITE-ProRule" id="PRU00221"/>
    </source>
</evidence>
<feature type="region of interest" description="Disordered" evidence="5">
    <location>
        <begin position="396"/>
        <end position="621"/>
    </location>
</feature>
<reference evidence="6 7" key="1">
    <citation type="journal article" date="2023" name="Nat. Commun.">
        <title>Origin of minicircular mitochondrial genomes in red algae.</title>
        <authorList>
            <person name="Lee Y."/>
            <person name="Cho C.H."/>
            <person name="Lee Y.M."/>
            <person name="Park S.I."/>
            <person name="Yang J.H."/>
            <person name="West J.A."/>
            <person name="Bhattacharya D."/>
            <person name="Yoon H.S."/>
        </authorList>
    </citation>
    <scope>NUCLEOTIDE SEQUENCE [LARGE SCALE GENOMIC DNA]</scope>
    <source>
        <strain evidence="6 7">CCMP1338</strain>
        <tissue evidence="6">Whole cell</tissue>
    </source>
</reference>
<dbReference type="GO" id="GO:0000922">
    <property type="term" value="C:spindle pole"/>
    <property type="evidence" value="ECO:0007669"/>
    <property type="project" value="TreeGrafter"/>
</dbReference>
<name>A0AAV8UJ97_9RHOD</name>
<keyword evidence="4" id="KW-0175">Coiled coil</keyword>
<dbReference type="GO" id="GO:0005737">
    <property type="term" value="C:cytoplasm"/>
    <property type="evidence" value="ECO:0007669"/>
    <property type="project" value="TreeGrafter"/>
</dbReference>
<dbReference type="Pfam" id="PF00400">
    <property type="entry name" value="WD40"/>
    <property type="match status" value="2"/>
</dbReference>
<dbReference type="GO" id="GO:0007020">
    <property type="term" value="P:microtubule nucleation"/>
    <property type="evidence" value="ECO:0007669"/>
    <property type="project" value="TreeGrafter"/>
</dbReference>
<dbReference type="PANTHER" id="PTHR44414">
    <property type="entry name" value="PROTEIN NEDD1"/>
    <property type="match status" value="1"/>
</dbReference>
<dbReference type="InterPro" id="IPR052818">
    <property type="entry name" value="NEDD1_Spindle_Assembly"/>
</dbReference>
<feature type="compositionally biased region" description="Basic and acidic residues" evidence="5">
    <location>
        <begin position="400"/>
        <end position="415"/>
    </location>
</feature>
<comment type="caution">
    <text evidence="6">The sequence shown here is derived from an EMBL/GenBank/DDBJ whole genome shotgun (WGS) entry which is preliminary data.</text>
</comment>
<feature type="repeat" description="WD" evidence="3">
    <location>
        <begin position="71"/>
        <end position="113"/>
    </location>
</feature>
<feature type="compositionally biased region" description="Polar residues" evidence="5">
    <location>
        <begin position="709"/>
        <end position="721"/>
    </location>
</feature>
<evidence type="ECO:0000313" key="7">
    <source>
        <dbReference type="Proteomes" id="UP001157974"/>
    </source>
</evidence>
<keyword evidence="1 3" id="KW-0853">WD repeat</keyword>
<dbReference type="InterPro" id="IPR036322">
    <property type="entry name" value="WD40_repeat_dom_sf"/>
</dbReference>
<dbReference type="Proteomes" id="UP001157974">
    <property type="component" value="Unassembled WGS sequence"/>
</dbReference>
<feature type="compositionally biased region" description="Polar residues" evidence="5">
    <location>
        <begin position="445"/>
        <end position="454"/>
    </location>
</feature>
<keyword evidence="7" id="KW-1185">Reference proteome</keyword>
<dbReference type="EMBL" id="JAMWBK010000009">
    <property type="protein sequence ID" value="KAJ8902590.1"/>
    <property type="molecule type" value="Genomic_DNA"/>
</dbReference>
<dbReference type="SUPFAM" id="SSF50978">
    <property type="entry name" value="WD40 repeat-like"/>
    <property type="match status" value="1"/>
</dbReference>
<sequence>MPTSVLVSCGAKGIQSWKLNSSGVRSSTTLRFKSESPCCGFGNQGALLGVGTGNGRIEIRDGMRGGLVASLASGYSAVKSLTFGGELASMMCSGHEDGKLRVWNVHSREVVKEFDGNGPVKCCSMRKGDEYVAYGSGSSVTVASLKSNRKVLELEMAANPSNVSDLRWSPFRKSVVAAGSDSGALKVWDVTRPEIPSMAIGDAHSAPVSNVRFSPVNHLLFSTASLDKRIRYYDIRVKKCIKVLRVEAPVTAFDFHGSGYRVAAAVSTGQVLMYDLRAGGHTAIHTLEANDKGISSVVFRPTLSSGLDQSTVLSRISSHQADASVNAIGTPTSAGKETAESMFIFSPTNASRPVAEMTVQVAEEESVIIPRVGADQLKKVQPFPVLSEASFSVLNGKGHLPREDVRSAKENKENLPTEIPSVVEPASGRGFDDDSVIIPRVTLEPSRQQPSTTSDRAEVSTALHLSSNGRGEDQKPTKQIESGSNSLLSPPSKVQVQNSVLGDVSSPALVQPAKSKMRQKASDEGGDEHGDRNLVGGEMPSLQRSTGVEGVRVRESISTGRDIKLSRHPTDTPTTEESQSPCIPVESKSPSPPLTADLSSGKGEDTSALQGQERTVEAESVNGVQLAEKKVGGDTSLGITVVRKLDVGTVEVGAHRPRTGTGQEFRCNRPSTAISAKEKDQAAEGTVIRNANRSLAAAGQEALDVPRQITHNGETGKMNVTQRRRKNGLKPEQPKPEERSEGLLGQHVDRAPSKELRAKGDAAAENLKEGILTKCVEDAMYVVTADLRSDLRNLHMELLRGFHENQVETRRLIYEQNAVNKEMSREVEELRCENRILRARIHN</sequence>
<dbReference type="AlphaFoldDB" id="A0AAV8UJ97"/>
<dbReference type="InterPro" id="IPR019775">
    <property type="entry name" value="WD40_repeat_CS"/>
</dbReference>
<accession>A0AAV8UJ97</accession>
<evidence type="ECO:0000256" key="1">
    <source>
        <dbReference type="ARBA" id="ARBA00022574"/>
    </source>
</evidence>
<feature type="compositionally biased region" description="Polar residues" evidence="5">
    <location>
        <begin position="571"/>
        <end position="581"/>
    </location>
</feature>
<dbReference type="PROSITE" id="PS50082">
    <property type="entry name" value="WD_REPEATS_2"/>
    <property type="match status" value="3"/>
</dbReference>
<keyword evidence="2" id="KW-0677">Repeat</keyword>
<evidence type="ECO:0000256" key="5">
    <source>
        <dbReference type="SAM" id="MobiDB-lite"/>
    </source>
</evidence>
<evidence type="ECO:0000256" key="4">
    <source>
        <dbReference type="SAM" id="Coils"/>
    </source>
</evidence>
<feature type="compositionally biased region" description="Basic and acidic residues" evidence="5">
    <location>
        <begin position="551"/>
        <end position="570"/>
    </location>
</feature>
<dbReference type="GO" id="GO:0036064">
    <property type="term" value="C:ciliary basal body"/>
    <property type="evidence" value="ECO:0007669"/>
    <property type="project" value="TreeGrafter"/>
</dbReference>
<protein>
    <recommendedName>
        <fullName evidence="8">Coronin</fullName>
    </recommendedName>
</protein>
<dbReference type="GO" id="GO:0005814">
    <property type="term" value="C:centriole"/>
    <property type="evidence" value="ECO:0007669"/>
    <property type="project" value="TreeGrafter"/>
</dbReference>
<evidence type="ECO:0000256" key="2">
    <source>
        <dbReference type="ARBA" id="ARBA00022737"/>
    </source>
</evidence>
<feature type="compositionally biased region" description="Polar residues" evidence="5">
    <location>
        <begin position="479"/>
        <end position="500"/>
    </location>
</feature>
<feature type="repeat" description="WD" evidence="3">
    <location>
        <begin position="156"/>
        <end position="198"/>
    </location>
</feature>
<gene>
    <name evidence="6" type="ORF">NDN08_006991</name>
</gene>
<dbReference type="PANTHER" id="PTHR44414:SF1">
    <property type="entry name" value="PROTEIN NEDD1"/>
    <property type="match status" value="1"/>
</dbReference>
<evidence type="ECO:0000313" key="6">
    <source>
        <dbReference type="EMBL" id="KAJ8902590.1"/>
    </source>
</evidence>
<feature type="repeat" description="WD" evidence="3">
    <location>
        <begin position="201"/>
        <end position="243"/>
    </location>
</feature>
<feature type="coiled-coil region" evidence="4">
    <location>
        <begin position="813"/>
        <end position="840"/>
    </location>
</feature>
<dbReference type="Gene3D" id="2.130.10.10">
    <property type="entry name" value="YVTN repeat-like/Quinoprotein amine dehydrogenase"/>
    <property type="match status" value="2"/>
</dbReference>
<dbReference type="GO" id="GO:0005813">
    <property type="term" value="C:centrosome"/>
    <property type="evidence" value="ECO:0007669"/>
    <property type="project" value="TreeGrafter"/>
</dbReference>
<dbReference type="GO" id="GO:0000278">
    <property type="term" value="P:mitotic cell cycle"/>
    <property type="evidence" value="ECO:0007669"/>
    <property type="project" value="TreeGrafter"/>
</dbReference>
<dbReference type="PROSITE" id="PS00678">
    <property type="entry name" value="WD_REPEATS_1"/>
    <property type="match status" value="1"/>
</dbReference>
<dbReference type="SMART" id="SM00320">
    <property type="entry name" value="WD40"/>
    <property type="match status" value="6"/>
</dbReference>
<dbReference type="InterPro" id="IPR015943">
    <property type="entry name" value="WD40/YVTN_repeat-like_dom_sf"/>
</dbReference>
<feature type="region of interest" description="Disordered" evidence="5">
    <location>
        <begin position="707"/>
        <end position="750"/>
    </location>
</feature>